<accession>A0A0A0L9M1</accession>
<organism evidence="2 3">
    <name type="scientific">Cucumis sativus</name>
    <name type="common">Cucumber</name>
    <dbReference type="NCBI Taxonomy" id="3659"/>
    <lineage>
        <taxon>Eukaryota</taxon>
        <taxon>Viridiplantae</taxon>
        <taxon>Streptophyta</taxon>
        <taxon>Embryophyta</taxon>
        <taxon>Tracheophyta</taxon>
        <taxon>Spermatophyta</taxon>
        <taxon>Magnoliopsida</taxon>
        <taxon>eudicotyledons</taxon>
        <taxon>Gunneridae</taxon>
        <taxon>Pentapetalae</taxon>
        <taxon>rosids</taxon>
        <taxon>fabids</taxon>
        <taxon>Cucurbitales</taxon>
        <taxon>Cucurbitaceae</taxon>
        <taxon>Benincaseae</taxon>
        <taxon>Cucumis</taxon>
    </lineage>
</organism>
<keyword evidence="3" id="KW-1185">Reference proteome</keyword>
<proteinExistence type="predicted"/>
<feature type="compositionally biased region" description="Polar residues" evidence="1">
    <location>
        <begin position="9"/>
        <end position="20"/>
    </location>
</feature>
<reference evidence="2 3" key="1">
    <citation type="journal article" date="2009" name="Nat. Genet.">
        <title>The genome of the cucumber, Cucumis sativus L.</title>
        <authorList>
            <person name="Huang S."/>
            <person name="Li R."/>
            <person name="Zhang Z."/>
            <person name="Li L."/>
            <person name="Gu X."/>
            <person name="Fan W."/>
            <person name="Lucas W.J."/>
            <person name="Wang X."/>
            <person name="Xie B."/>
            <person name="Ni P."/>
            <person name="Ren Y."/>
            <person name="Zhu H."/>
            <person name="Li J."/>
            <person name="Lin K."/>
            <person name="Jin W."/>
            <person name="Fei Z."/>
            <person name="Li G."/>
            <person name="Staub J."/>
            <person name="Kilian A."/>
            <person name="van der Vossen E.A."/>
            <person name="Wu Y."/>
            <person name="Guo J."/>
            <person name="He J."/>
            <person name="Jia Z."/>
            <person name="Ren Y."/>
            <person name="Tian G."/>
            <person name="Lu Y."/>
            <person name="Ruan J."/>
            <person name="Qian W."/>
            <person name="Wang M."/>
            <person name="Huang Q."/>
            <person name="Li B."/>
            <person name="Xuan Z."/>
            <person name="Cao J."/>
            <person name="Asan"/>
            <person name="Wu Z."/>
            <person name="Zhang J."/>
            <person name="Cai Q."/>
            <person name="Bai Y."/>
            <person name="Zhao B."/>
            <person name="Han Y."/>
            <person name="Li Y."/>
            <person name="Li X."/>
            <person name="Wang S."/>
            <person name="Shi Q."/>
            <person name="Liu S."/>
            <person name="Cho W.K."/>
            <person name="Kim J.Y."/>
            <person name="Xu Y."/>
            <person name="Heller-Uszynska K."/>
            <person name="Miao H."/>
            <person name="Cheng Z."/>
            <person name="Zhang S."/>
            <person name="Wu J."/>
            <person name="Yang Y."/>
            <person name="Kang H."/>
            <person name="Li M."/>
            <person name="Liang H."/>
            <person name="Ren X."/>
            <person name="Shi Z."/>
            <person name="Wen M."/>
            <person name="Jian M."/>
            <person name="Yang H."/>
            <person name="Zhang G."/>
            <person name="Yang Z."/>
            <person name="Chen R."/>
            <person name="Liu S."/>
            <person name="Li J."/>
            <person name="Ma L."/>
            <person name="Liu H."/>
            <person name="Zhou Y."/>
            <person name="Zhao J."/>
            <person name="Fang X."/>
            <person name="Li G."/>
            <person name="Fang L."/>
            <person name="Li Y."/>
            <person name="Liu D."/>
            <person name="Zheng H."/>
            <person name="Zhang Y."/>
            <person name="Qin N."/>
            <person name="Li Z."/>
            <person name="Yang G."/>
            <person name="Yang S."/>
            <person name="Bolund L."/>
            <person name="Kristiansen K."/>
            <person name="Zheng H."/>
            <person name="Li S."/>
            <person name="Zhang X."/>
            <person name="Yang H."/>
            <person name="Wang J."/>
            <person name="Sun R."/>
            <person name="Zhang B."/>
            <person name="Jiang S."/>
            <person name="Wang J."/>
            <person name="Du Y."/>
            <person name="Li S."/>
        </authorList>
    </citation>
    <scope>NUCLEOTIDE SEQUENCE [LARGE SCALE GENOMIC DNA]</scope>
    <source>
        <strain evidence="3">cv. 9930</strain>
    </source>
</reference>
<dbReference type="AlphaFoldDB" id="A0A0A0L9M1"/>
<feature type="region of interest" description="Disordered" evidence="1">
    <location>
        <begin position="1"/>
        <end position="36"/>
    </location>
</feature>
<reference evidence="2 3" key="4">
    <citation type="journal article" date="2011" name="BMC Genomics">
        <title>RNA-Seq improves annotation of protein-coding genes in the cucumber genome.</title>
        <authorList>
            <person name="Li Z."/>
            <person name="Zhang Z."/>
            <person name="Yan P."/>
            <person name="Huang S."/>
            <person name="Fei Z."/>
            <person name="Lin K."/>
        </authorList>
    </citation>
    <scope>NUCLEOTIDE SEQUENCE [LARGE SCALE GENOMIC DNA]</scope>
    <source>
        <strain evidence="3">cv. 9930</strain>
    </source>
</reference>
<dbReference type="Gramene" id="KGN58655">
    <property type="protein sequence ID" value="KGN58655"/>
    <property type="gene ID" value="Csa_3G710820"/>
</dbReference>
<evidence type="ECO:0000313" key="2">
    <source>
        <dbReference type="EMBL" id="KGN58655.1"/>
    </source>
</evidence>
<name>A0A0A0L9M1_CUCSA</name>
<reference evidence="2 3" key="3">
    <citation type="journal article" date="2010" name="BMC Genomics">
        <title>Transcriptome sequencing and comparative analysis of cucumber flowers with different sex types.</title>
        <authorList>
            <person name="Guo S."/>
            <person name="Zheng Y."/>
            <person name="Joung J.G."/>
            <person name="Liu S."/>
            <person name="Zhang Z."/>
            <person name="Crasta O.R."/>
            <person name="Sobral B.W."/>
            <person name="Xu Y."/>
            <person name="Huang S."/>
            <person name="Fei Z."/>
        </authorList>
    </citation>
    <scope>NUCLEOTIDE SEQUENCE [LARGE SCALE GENOMIC DNA]</scope>
    <source>
        <strain evidence="3">cv. 9930</strain>
    </source>
</reference>
<gene>
    <name evidence="2" type="ORF">Csa_3G710820</name>
</gene>
<evidence type="ECO:0000256" key="1">
    <source>
        <dbReference type="SAM" id="MobiDB-lite"/>
    </source>
</evidence>
<reference evidence="2 3" key="2">
    <citation type="journal article" date="2009" name="PLoS ONE">
        <title>An integrated genetic and cytogenetic map of the cucumber genome.</title>
        <authorList>
            <person name="Ren Y."/>
            <person name="Zhang Z."/>
            <person name="Liu J."/>
            <person name="Staub J.E."/>
            <person name="Han Y."/>
            <person name="Cheng Z."/>
            <person name="Li X."/>
            <person name="Lu J."/>
            <person name="Miao H."/>
            <person name="Kang H."/>
            <person name="Xie B."/>
            <person name="Gu X."/>
            <person name="Wang X."/>
            <person name="Du Y."/>
            <person name="Jin W."/>
            <person name="Huang S."/>
        </authorList>
    </citation>
    <scope>NUCLEOTIDE SEQUENCE [LARGE SCALE GENOMIC DNA]</scope>
    <source>
        <strain evidence="3">cv. 9930</strain>
    </source>
</reference>
<sequence length="53" mass="5966">MPKKGMPWSTMQYAQRPNQRTSDREISQHSRGHGNVVMGEGHLAQKFNSAPPC</sequence>
<evidence type="ECO:0000313" key="3">
    <source>
        <dbReference type="Proteomes" id="UP000029981"/>
    </source>
</evidence>
<protein>
    <submittedName>
        <fullName evidence="2">Uncharacterized protein</fullName>
    </submittedName>
</protein>
<dbReference type="EMBL" id="CM002924">
    <property type="protein sequence ID" value="KGN58655.1"/>
    <property type="molecule type" value="Genomic_DNA"/>
</dbReference>
<dbReference type="Proteomes" id="UP000029981">
    <property type="component" value="Chromosome 3"/>
</dbReference>